<dbReference type="Pfam" id="PF05135">
    <property type="entry name" value="Phage_connect_1"/>
    <property type="match status" value="1"/>
</dbReference>
<dbReference type="InterPro" id="IPR021146">
    <property type="entry name" value="Phage_gp6-like_head-tail"/>
</dbReference>
<accession>A0A859FGG2</accession>
<dbReference type="InterPro" id="IPR006450">
    <property type="entry name" value="Phage_HK97_gp6-like"/>
</dbReference>
<dbReference type="RefSeq" id="WP_176009891.1">
    <property type="nucleotide sequence ID" value="NZ_CP041372.2"/>
</dbReference>
<reference evidence="2" key="1">
    <citation type="submission" date="2019-07" db="EMBL/GenBank/DDBJ databases">
        <title>Bacillus alkalisoli sp. nov. isolated from saline soil.</title>
        <authorList>
            <person name="Sun J.-Q."/>
            <person name="Xu L."/>
        </authorList>
    </citation>
    <scope>NUCLEOTIDE SEQUENCE [LARGE SCALE GENOMIC DNA]</scope>
    <source>
        <strain evidence="2">M4U3P1</strain>
    </source>
</reference>
<evidence type="ECO:0000313" key="2">
    <source>
        <dbReference type="Proteomes" id="UP000318138"/>
    </source>
</evidence>
<dbReference type="NCBIfam" id="TIGR02215">
    <property type="entry name" value="phage_chp_gp8"/>
    <property type="match status" value="1"/>
</dbReference>
<keyword evidence="2" id="KW-1185">Reference proteome</keyword>
<evidence type="ECO:0000313" key="1">
    <source>
        <dbReference type="EMBL" id="QKS71908.1"/>
    </source>
</evidence>
<dbReference type="InterPro" id="IPR011738">
    <property type="entry name" value="Phage_CHP"/>
</dbReference>
<proteinExistence type="predicted"/>
<dbReference type="AlphaFoldDB" id="A0A859FGG2"/>
<dbReference type="KEGG" id="psua:FLK61_35155"/>
<sequence length="191" mass="21923">MALTIVHQPTTADEPISLEMLKEHLRLDDTEEEEEIYLQGIIVASRDYAEGKLRRSIAKKTYRLTLDQRDNSLIELPVPPVVELVSISTYDRDDSEVILDETDYFFDRESEPARIIFKNELRTRKYNAIKMEFISGWLPEEVPGAIKSAIKLIAANMYENREPVALGPNAQKIPFTVDSLLSIHRFWGGEV</sequence>
<dbReference type="CDD" id="cd08054">
    <property type="entry name" value="gp6"/>
    <property type="match status" value="1"/>
</dbReference>
<dbReference type="NCBIfam" id="TIGR01560">
    <property type="entry name" value="put_DNA_pack"/>
    <property type="match status" value="1"/>
</dbReference>
<protein>
    <submittedName>
        <fullName evidence="1">Phage head-tail connector protein</fullName>
    </submittedName>
</protein>
<name>A0A859FGG2_9BACI</name>
<dbReference type="EMBL" id="CP041372">
    <property type="protein sequence ID" value="QKS71908.1"/>
    <property type="molecule type" value="Genomic_DNA"/>
</dbReference>
<dbReference type="Proteomes" id="UP000318138">
    <property type="component" value="Chromosome"/>
</dbReference>
<gene>
    <name evidence="1" type="ORF">FLK61_35155</name>
</gene>
<organism evidence="1 2">
    <name type="scientific">Paenalkalicoccus suaedae</name>
    <dbReference type="NCBI Taxonomy" id="2592382"/>
    <lineage>
        <taxon>Bacteria</taxon>
        <taxon>Bacillati</taxon>
        <taxon>Bacillota</taxon>
        <taxon>Bacilli</taxon>
        <taxon>Bacillales</taxon>
        <taxon>Bacillaceae</taxon>
        <taxon>Paenalkalicoccus</taxon>
    </lineage>
</organism>
<dbReference type="Gene3D" id="1.10.3230.30">
    <property type="entry name" value="Phage gp6-like head-tail connector protein"/>
    <property type="match status" value="1"/>
</dbReference>